<dbReference type="RefSeq" id="WP_189061696.1">
    <property type="nucleotide sequence ID" value="NZ_BMMK01000048.1"/>
</dbReference>
<dbReference type="PROSITE" id="PS00445">
    <property type="entry name" value="FGGY_KINASES_2"/>
    <property type="match status" value="1"/>
</dbReference>
<feature type="domain" description="Carbohydrate kinase FGGY C-terminal" evidence="6">
    <location>
        <begin position="321"/>
        <end position="436"/>
    </location>
</feature>
<evidence type="ECO:0000313" key="7">
    <source>
        <dbReference type="EMBL" id="GGM80407.1"/>
    </source>
</evidence>
<evidence type="ECO:0000256" key="4">
    <source>
        <dbReference type="RuleBase" id="RU003733"/>
    </source>
</evidence>
<organism evidence="7 8">
    <name type="scientific">Longimycelium tulufanense</name>
    <dbReference type="NCBI Taxonomy" id="907463"/>
    <lineage>
        <taxon>Bacteria</taxon>
        <taxon>Bacillati</taxon>
        <taxon>Actinomycetota</taxon>
        <taxon>Actinomycetes</taxon>
        <taxon>Pseudonocardiales</taxon>
        <taxon>Pseudonocardiaceae</taxon>
        <taxon>Longimycelium</taxon>
    </lineage>
</organism>
<evidence type="ECO:0000259" key="6">
    <source>
        <dbReference type="Pfam" id="PF02782"/>
    </source>
</evidence>
<dbReference type="GO" id="GO:0005975">
    <property type="term" value="P:carbohydrate metabolic process"/>
    <property type="evidence" value="ECO:0007669"/>
    <property type="project" value="InterPro"/>
</dbReference>
<dbReference type="PIRSF" id="PIRSF000538">
    <property type="entry name" value="GlpK"/>
    <property type="match status" value="1"/>
</dbReference>
<dbReference type="InterPro" id="IPR018483">
    <property type="entry name" value="Carb_kinase_FGGY_CS"/>
</dbReference>
<keyword evidence="8" id="KW-1185">Reference proteome</keyword>
<sequence length="512" mass="54089">MSVLAVDLGTSMIKTVVFDDDGTEVAVRRLATEVHRARPGWAEQDMAAVWAAVTNTVRAAVAEVGDEVRLLALTGQGDGCWLVDSAGRPTGPAILWSDGRAGPIVERWRREGVLAEAFRRNGSLTFPGLANAILRWLAEHDPDRLGRSAAALTCDGWVFSRLTGQLVIDESDASAPFLDLGTRRYSPELQALFGMEWAGRLLPEVRRNGDRIGALTTEAAAELGLPAGLPVVMAPYDVASAALGVGAVSPGQACTILGTTLATEVVRDAVDTSGEPAGLTIALDTPGHVLRAYPTLAGTEVIRWAMGMLGLQAPDQLGALAEQSPPGAHGLMFLPYLSPAGERAPFLDPKARGTLWGLTIEHSRSDVARAVFEGLSLVIRDCLLAAGAAGELRVCGGGSVSATWCQVIADITGLPTLRSTDSEVGAKGAFLTGMVAIGAEPDLAAAAARYVRVHHAYEPDPERNRQYVQQYEDFLALRELARKGWQRLAGRTAPVPAESALRLGGRPSCLSV</sequence>
<dbReference type="InterPro" id="IPR000577">
    <property type="entry name" value="Carb_kinase_FGGY"/>
</dbReference>
<dbReference type="SUPFAM" id="SSF53067">
    <property type="entry name" value="Actin-like ATPase domain"/>
    <property type="match status" value="2"/>
</dbReference>
<dbReference type="Pfam" id="PF00370">
    <property type="entry name" value="FGGY_N"/>
    <property type="match status" value="1"/>
</dbReference>
<dbReference type="InterPro" id="IPR043129">
    <property type="entry name" value="ATPase_NBD"/>
</dbReference>
<reference evidence="7" key="2">
    <citation type="submission" date="2020-09" db="EMBL/GenBank/DDBJ databases">
        <authorList>
            <person name="Sun Q."/>
            <person name="Zhou Y."/>
        </authorList>
    </citation>
    <scope>NUCLEOTIDE SEQUENCE</scope>
    <source>
        <strain evidence="7">CGMCC 4.5737</strain>
    </source>
</reference>
<protein>
    <submittedName>
        <fullName evidence="7">Carbohydrate kinase</fullName>
    </submittedName>
</protein>
<comment type="caution">
    <text evidence="7">The sequence shown here is derived from an EMBL/GenBank/DDBJ whole genome shotgun (WGS) entry which is preliminary data.</text>
</comment>
<keyword evidence="2 4" id="KW-0808">Transferase</keyword>
<proteinExistence type="inferred from homology"/>
<dbReference type="Proteomes" id="UP000637578">
    <property type="component" value="Unassembled WGS sequence"/>
</dbReference>
<dbReference type="EMBL" id="BMMK01000048">
    <property type="protein sequence ID" value="GGM80407.1"/>
    <property type="molecule type" value="Genomic_DNA"/>
</dbReference>
<dbReference type="InterPro" id="IPR018485">
    <property type="entry name" value="FGGY_C"/>
</dbReference>
<accession>A0A8J3CE56</accession>
<reference evidence="7" key="1">
    <citation type="journal article" date="2014" name="Int. J. Syst. Evol. Microbiol.">
        <title>Complete genome sequence of Corynebacterium casei LMG S-19264T (=DSM 44701T), isolated from a smear-ripened cheese.</title>
        <authorList>
            <consortium name="US DOE Joint Genome Institute (JGI-PGF)"/>
            <person name="Walter F."/>
            <person name="Albersmeier A."/>
            <person name="Kalinowski J."/>
            <person name="Ruckert C."/>
        </authorList>
    </citation>
    <scope>NUCLEOTIDE SEQUENCE</scope>
    <source>
        <strain evidence="7">CGMCC 4.5737</strain>
    </source>
</reference>
<dbReference type="Gene3D" id="3.30.420.40">
    <property type="match status" value="2"/>
</dbReference>
<evidence type="ECO:0000256" key="1">
    <source>
        <dbReference type="ARBA" id="ARBA00009156"/>
    </source>
</evidence>
<evidence type="ECO:0000313" key="8">
    <source>
        <dbReference type="Proteomes" id="UP000637578"/>
    </source>
</evidence>
<gene>
    <name evidence="7" type="ORF">GCM10012275_58820</name>
</gene>
<evidence type="ECO:0000256" key="3">
    <source>
        <dbReference type="ARBA" id="ARBA00022777"/>
    </source>
</evidence>
<keyword evidence="3 4" id="KW-0418">Kinase</keyword>
<dbReference type="AlphaFoldDB" id="A0A8J3CE56"/>
<dbReference type="GO" id="GO:0016773">
    <property type="term" value="F:phosphotransferase activity, alcohol group as acceptor"/>
    <property type="evidence" value="ECO:0007669"/>
    <property type="project" value="InterPro"/>
</dbReference>
<name>A0A8J3CE56_9PSEU</name>
<evidence type="ECO:0000259" key="5">
    <source>
        <dbReference type="Pfam" id="PF00370"/>
    </source>
</evidence>
<dbReference type="PANTHER" id="PTHR43095:SF3">
    <property type="entry name" value="L-XYLULOSE_3-KETO-L-GULONATE KINASE"/>
    <property type="match status" value="1"/>
</dbReference>
<comment type="similarity">
    <text evidence="1 4">Belongs to the FGGY kinase family.</text>
</comment>
<dbReference type="Pfam" id="PF02782">
    <property type="entry name" value="FGGY_C"/>
    <property type="match status" value="1"/>
</dbReference>
<evidence type="ECO:0000256" key="2">
    <source>
        <dbReference type="ARBA" id="ARBA00022679"/>
    </source>
</evidence>
<dbReference type="PANTHER" id="PTHR43095">
    <property type="entry name" value="SUGAR KINASE"/>
    <property type="match status" value="1"/>
</dbReference>
<dbReference type="InterPro" id="IPR050406">
    <property type="entry name" value="FGGY_Carb_Kinase"/>
</dbReference>
<feature type="domain" description="Carbohydrate kinase FGGY N-terminal" evidence="5">
    <location>
        <begin position="3"/>
        <end position="244"/>
    </location>
</feature>
<dbReference type="GO" id="GO:0016301">
    <property type="term" value="F:kinase activity"/>
    <property type="evidence" value="ECO:0007669"/>
    <property type="project" value="UniProtKB-KW"/>
</dbReference>
<dbReference type="InterPro" id="IPR018484">
    <property type="entry name" value="FGGY_N"/>
</dbReference>